<keyword evidence="2" id="KW-1185">Reference proteome</keyword>
<proteinExistence type="predicted"/>
<reference evidence="1" key="1">
    <citation type="submission" date="2020-08" db="EMBL/GenBank/DDBJ databases">
        <title>Multicomponent nature underlies the extraordinary mechanical properties of spider dragline silk.</title>
        <authorList>
            <person name="Kono N."/>
            <person name="Nakamura H."/>
            <person name="Mori M."/>
            <person name="Yoshida Y."/>
            <person name="Ohtoshi R."/>
            <person name="Malay A.D."/>
            <person name="Moran D.A.P."/>
            <person name="Tomita M."/>
            <person name="Numata K."/>
            <person name="Arakawa K."/>
        </authorList>
    </citation>
    <scope>NUCLEOTIDE SEQUENCE</scope>
</reference>
<gene>
    <name evidence="1" type="primary">X975_05572</name>
    <name evidence="1" type="ORF">TNCV_810891</name>
</gene>
<dbReference type="EMBL" id="BMAU01021282">
    <property type="protein sequence ID" value="GFY08656.1"/>
    <property type="molecule type" value="Genomic_DNA"/>
</dbReference>
<sequence length="85" mass="9855">MIWVAITYNTRSTLILIRGSMTAQWYVHDILQPHVLPLMHPLPGANFELDNPWPHTARVSQDCLRTVTTHPWPSRSLDLSSIEYF</sequence>
<name>A0A8X6SAG5_TRICX</name>
<evidence type="ECO:0000313" key="2">
    <source>
        <dbReference type="Proteomes" id="UP000887159"/>
    </source>
</evidence>
<dbReference type="Proteomes" id="UP000887159">
    <property type="component" value="Unassembled WGS sequence"/>
</dbReference>
<organism evidence="1 2">
    <name type="scientific">Trichonephila clavipes</name>
    <name type="common">Golden silk orbweaver</name>
    <name type="synonym">Nephila clavipes</name>
    <dbReference type="NCBI Taxonomy" id="2585209"/>
    <lineage>
        <taxon>Eukaryota</taxon>
        <taxon>Metazoa</taxon>
        <taxon>Ecdysozoa</taxon>
        <taxon>Arthropoda</taxon>
        <taxon>Chelicerata</taxon>
        <taxon>Arachnida</taxon>
        <taxon>Araneae</taxon>
        <taxon>Araneomorphae</taxon>
        <taxon>Entelegynae</taxon>
        <taxon>Araneoidea</taxon>
        <taxon>Nephilidae</taxon>
        <taxon>Trichonephila</taxon>
    </lineage>
</organism>
<protein>
    <submittedName>
        <fullName evidence="1">Transposable element Tcb2 transposase</fullName>
    </submittedName>
</protein>
<dbReference type="Gene3D" id="3.30.420.10">
    <property type="entry name" value="Ribonuclease H-like superfamily/Ribonuclease H"/>
    <property type="match status" value="1"/>
</dbReference>
<comment type="caution">
    <text evidence="1">The sequence shown here is derived from an EMBL/GenBank/DDBJ whole genome shotgun (WGS) entry which is preliminary data.</text>
</comment>
<dbReference type="InterPro" id="IPR036397">
    <property type="entry name" value="RNaseH_sf"/>
</dbReference>
<evidence type="ECO:0000313" key="1">
    <source>
        <dbReference type="EMBL" id="GFY08656.1"/>
    </source>
</evidence>
<accession>A0A8X6SAG5</accession>
<dbReference type="AlphaFoldDB" id="A0A8X6SAG5"/>
<dbReference type="GO" id="GO:0003676">
    <property type="term" value="F:nucleic acid binding"/>
    <property type="evidence" value="ECO:0007669"/>
    <property type="project" value="InterPro"/>
</dbReference>